<dbReference type="GO" id="GO:0035242">
    <property type="term" value="F:protein-arginine omega-N asymmetric methyltransferase activity"/>
    <property type="evidence" value="ECO:0007669"/>
    <property type="project" value="UniProtKB-EC"/>
</dbReference>
<dbReference type="GO" id="GO:0032259">
    <property type="term" value="P:methylation"/>
    <property type="evidence" value="ECO:0007669"/>
    <property type="project" value="UniProtKB-KW"/>
</dbReference>
<evidence type="ECO:0000259" key="11">
    <source>
        <dbReference type="PROSITE" id="PS50222"/>
    </source>
</evidence>
<dbReference type="SMART" id="SM00054">
    <property type="entry name" value="EFh"/>
    <property type="match status" value="4"/>
</dbReference>
<feature type="domain" description="EF-hand" evidence="11">
    <location>
        <begin position="44"/>
        <end position="79"/>
    </location>
</feature>
<evidence type="ECO:0000256" key="2">
    <source>
        <dbReference type="ARBA" id="ARBA00011925"/>
    </source>
</evidence>
<proteinExistence type="inferred from homology"/>
<dbReference type="GO" id="GO:0005737">
    <property type="term" value="C:cytoplasm"/>
    <property type="evidence" value="ECO:0007669"/>
    <property type="project" value="UniProtKB-ARBA"/>
</dbReference>
<dbReference type="CDD" id="cd02440">
    <property type="entry name" value="AdoMet_MTases"/>
    <property type="match status" value="1"/>
</dbReference>
<dbReference type="PANTHER" id="PTHR11006">
    <property type="entry name" value="PROTEIN ARGININE N-METHYLTRANSFERASE"/>
    <property type="match status" value="1"/>
</dbReference>
<dbReference type="Gene3D" id="1.10.238.10">
    <property type="entry name" value="EF-hand"/>
    <property type="match status" value="3"/>
</dbReference>
<evidence type="ECO:0000256" key="5">
    <source>
        <dbReference type="ARBA" id="ARBA00022691"/>
    </source>
</evidence>
<dbReference type="Pfam" id="PF13499">
    <property type="entry name" value="EF-hand_7"/>
    <property type="match status" value="2"/>
</dbReference>
<evidence type="ECO:0000256" key="1">
    <source>
        <dbReference type="ARBA" id="ARBA00009763"/>
    </source>
</evidence>
<dbReference type="GO" id="GO:0042054">
    <property type="term" value="F:histone methyltransferase activity"/>
    <property type="evidence" value="ECO:0007669"/>
    <property type="project" value="TreeGrafter"/>
</dbReference>
<dbReference type="STRING" id="133383.A0A1R0H6H7"/>
<sequence>MSNKLTDEQIAEFKEAFQLFDKDGDGSVTTQELGIVMRSLNQNPSDAELADMINEIDADGNGTIDFPEFLTLMARKMKDTDTEEEIKEAFKVFDKDGNGYISAAELKHVMTSLGEKMTEAEVEEMIREADIDGDGQINLDEFLKMMAAEYEYKVPRELLDVSPDDSFFKQDSYLKPFLENDAFIFELDSLIDEMEQPTNISNTKQPELTVSENEHVDTIFALTKKIKELQAQLTQTTTQFSDYREFVKSSLFNNENVNPEEFDAKVTIKAEPSDYYFDSYSYNSIHMEMIKDSVRTDSYRDFILKNSTAFKGKTVLDVGCGTGILSMFAASAGASKVYAVDNSEIIHKARQNIKDNGFQDIIVPIMGKIEEINLPTDHVDIIISEWMGYFLLFESMLDSVLVARDKFLNKETGIMGPDRSSIHLVAVHDPEYVTENVDFWDSVYGFSMKSMKQGITKDAIVAVVPNYVVASSPYTIASFDHYTCTPLDLDFHSVFSLPITSPDCKVIHGFLGYFDVTFSTHRKSSPHSPESSENDVFFSTGPQFTPTHWKQTMFLLDYPISVEVGDTIFGIFNCKKNSINPRELDVSIEYSTVPRQFMESKTSAFELDVCSFENIKNNIIPDLAIPYIRK</sequence>
<name>A0A1R0H6H7_9FUNG</name>
<dbReference type="CDD" id="cd00051">
    <property type="entry name" value="EFh"/>
    <property type="match status" value="2"/>
</dbReference>
<evidence type="ECO:0000313" key="13">
    <source>
        <dbReference type="Proteomes" id="UP000187455"/>
    </source>
</evidence>
<dbReference type="OrthoDB" id="7848332at2759"/>
<feature type="domain" description="EF-hand" evidence="11">
    <location>
        <begin position="117"/>
        <end position="152"/>
    </location>
</feature>
<protein>
    <recommendedName>
        <fullName evidence="2">type I protein arginine methyltransferase</fullName>
        <ecNumber evidence="2">2.1.1.319</ecNumber>
    </recommendedName>
</protein>
<keyword evidence="3 10" id="KW-0489">Methyltransferase</keyword>
<organism evidence="12 13">
    <name type="scientific">Smittium mucronatum</name>
    <dbReference type="NCBI Taxonomy" id="133383"/>
    <lineage>
        <taxon>Eukaryota</taxon>
        <taxon>Fungi</taxon>
        <taxon>Fungi incertae sedis</taxon>
        <taxon>Zoopagomycota</taxon>
        <taxon>Kickxellomycotina</taxon>
        <taxon>Harpellomycetes</taxon>
        <taxon>Harpellales</taxon>
        <taxon>Legeriomycetaceae</taxon>
        <taxon>Smittium</taxon>
    </lineage>
</organism>
<comment type="catalytic activity">
    <reaction evidence="9">
        <text>L-arginyl-[protein] + S-adenosyl-L-methionine = N(omega)-methyl-L-arginyl-[protein] + S-adenosyl-L-homocysteine + H(+)</text>
        <dbReference type="Rhea" id="RHEA:48100"/>
        <dbReference type="Rhea" id="RHEA-COMP:10532"/>
        <dbReference type="Rhea" id="RHEA-COMP:11990"/>
        <dbReference type="ChEBI" id="CHEBI:15378"/>
        <dbReference type="ChEBI" id="CHEBI:29965"/>
        <dbReference type="ChEBI" id="CHEBI:57856"/>
        <dbReference type="ChEBI" id="CHEBI:59789"/>
        <dbReference type="ChEBI" id="CHEBI:65280"/>
    </reaction>
    <physiologicalReaction direction="left-to-right" evidence="9">
        <dbReference type="Rhea" id="RHEA:48101"/>
    </physiologicalReaction>
</comment>
<dbReference type="InterPro" id="IPR055135">
    <property type="entry name" value="PRMT_dom"/>
</dbReference>
<dbReference type="SUPFAM" id="SSF47473">
    <property type="entry name" value="EF-hand"/>
    <property type="match status" value="1"/>
</dbReference>
<comment type="similarity">
    <text evidence="1">Belongs to the calmodulin family.</text>
</comment>
<dbReference type="InterPro" id="IPR011992">
    <property type="entry name" value="EF-hand-dom_pair"/>
</dbReference>
<dbReference type="PROSITE" id="PS51678">
    <property type="entry name" value="SAM_MT_PRMT"/>
    <property type="match status" value="1"/>
</dbReference>
<dbReference type="Gene3D" id="3.40.50.150">
    <property type="entry name" value="Vaccinia Virus protein VP39"/>
    <property type="match status" value="1"/>
</dbReference>
<dbReference type="InterPro" id="IPR002048">
    <property type="entry name" value="EF_hand_dom"/>
</dbReference>
<keyword evidence="13" id="KW-1185">Reference proteome</keyword>
<dbReference type="PROSITE" id="PS50222">
    <property type="entry name" value="EF_HAND_2"/>
    <property type="match status" value="4"/>
</dbReference>
<dbReference type="EC" id="2.1.1.319" evidence="2"/>
<dbReference type="FunFam" id="3.40.50.150:FF:000003">
    <property type="entry name" value="Blast:Protein arginine N-methyltransferase 1"/>
    <property type="match status" value="1"/>
</dbReference>
<keyword evidence="7" id="KW-0677">Repeat</keyword>
<keyword evidence="4 10" id="KW-0808">Transferase</keyword>
<reference evidence="12 13" key="1">
    <citation type="journal article" date="2016" name="Mol. Biol. Evol.">
        <title>Genome-Wide Survey of Gut Fungi (Harpellales) Reveals the First Horizontally Transferred Ubiquitin Gene from a Mosquito Host.</title>
        <authorList>
            <person name="Wang Y."/>
            <person name="White M.M."/>
            <person name="Kvist S."/>
            <person name="Moncalvo J.M."/>
        </authorList>
    </citation>
    <scope>NUCLEOTIDE SEQUENCE [LARGE SCALE GENOMIC DNA]</scope>
    <source>
        <strain evidence="12 13">ALG-7-W6</strain>
    </source>
</reference>
<dbReference type="Pfam" id="PF06325">
    <property type="entry name" value="PrmA"/>
    <property type="match status" value="1"/>
</dbReference>
<evidence type="ECO:0000256" key="10">
    <source>
        <dbReference type="PROSITE-ProRule" id="PRU01015"/>
    </source>
</evidence>
<dbReference type="GO" id="GO:0005509">
    <property type="term" value="F:calcium ion binding"/>
    <property type="evidence" value="ECO:0007669"/>
    <property type="project" value="InterPro"/>
</dbReference>
<dbReference type="InterPro" id="IPR018247">
    <property type="entry name" value="EF_Hand_1_Ca_BS"/>
</dbReference>
<evidence type="ECO:0000256" key="6">
    <source>
        <dbReference type="ARBA" id="ARBA00022723"/>
    </source>
</evidence>
<evidence type="ECO:0000256" key="7">
    <source>
        <dbReference type="ARBA" id="ARBA00022737"/>
    </source>
</evidence>
<dbReference type="SUPFAM" id="SSF53335">
    <property type="entry name" value="S-adenosyl-L-methionine-dependent methyltransferases"/>
    <property type="match status" value="1"/>
</dbReference>
<feature type="domain" description="EF-hand" evidence="11">
    <location>
        <begin position="8"/>
        <end position="43"/>
    </location>
</feature>
<evidence type="ECO:0000256" key="9">
    <source>
        <dbReference type="ARBA" id="ARBA00049303"/>
    </source>
</evidence>
<evidence type="ECO:0000256" key="4">
    <source>
        <dbReference type="ARBA" id="ARBA00022679"/>
    </source>
</evidence>
<dbReference type="InterPro" id="IPR025799">
    <property type="entry name" value="Arg_MeTrfase"/>
</dbReference>
<evidence type="ECO:0000256" key="8">
    <source>
        <dbReference type="ARBA" id="ARBA00022837"/>
    </source>
</evidence>
<dbReference type="PROSITE" id="PS00018">
    <property type="entry name" value="EF_HAND_1"/>
    <property type="match status" value="4"/>
</dbReference>
<dbReference type="InterPro" id="IPR029063">
    <property type="entry name" value="SAM-dependent_MTases_sf"/>
</dbReference>
<dbReference type="Proteomes" id="UP000187455">
    <property type="component" value="Unassembled WGS sequence"/>
</dbReference>
<keyword evidence="5 10" id="KW-0949">S-adenosyl-L-methionine</keyword>
<dbReference type="FunFam" id="1.10.238.10:FF:000398">
    <property type="entry name" value="Calmodulin-like protein 3"/>
    <property type="match status" value="1"/>
</dbReference>
<keyword evidence="8" id="KW-0106">Calcium</keyword>
<dbReference type="PANTHER" id="PTHR11006:SF53">
    <property type="entry name" value="PROTEIN ARGININE N-METHYLTRANSFERASE 3"/>
    <property type="match status" value="1"/>
</dbReference>
<accession>A0A1R0H6H7</accession>
<dbReference type="Pfam" id="PF22528">
    <property type="entry name" value="PRMT_C"/>
    <property type="match status" value="1"/>
</dbReference>
<dbReference type="FunFam" id="1.10.238.10:FF:000006">
    <property type="entry name" value="Calmodulin 1"/>
    <property type="match status" value="1"/>
</dbReference>
<comment type="caution">
    <text evidence="12">The sequence shown here is derived from an EMBL/GenBank/DDBJ whole genome shotgun (WGS) entry which is preliminary data.</text>
</comment>
<dbReference type="AlphaFoldDB" id="A0A1R0H6H7"/>
<evidence type="ECO:0000256" key="3">
    <source>
        <dbReference type="ARBA" id="ARBA00022603"/>
    </source>
</evidence>
<dbReference type="EMBL" id="LSSL01000343">
    <property type="protein sequence ID" value="OLY84822.1"/>
    <property type="molecule type" value="Genomic_DNA"/>
</dbReference>
<feature type="domain" description="EF-hand" evidence="11">
    <location>
        <begin position="81"/>
        <end position="116"/>
    </location>
</feature>
<keyword evidence="6" id="KW-0479">Metal-binding</keyword>
<gene>
    <name evidence="12" type="ORF">AYI68_g1004</name>
</gene>
<dbReference type="Gene3D" id="2.70.160.11">
    <property type="entry name" value="Hnrnp arginine n-methyltransferase1"/>
    <property type="match status" value="1"/>
</dbReference>
<dbReference type="GO" id="GO:0005634">
    <property type="term" value="C:nucleus"/>
    <property type="evidence" value="ECO:0007669"/>
    <property type="project" value="TreeGrafter"/>
</dbReference>
<evidence type="ECO:0000313" key="12">
    <source>
        <dbReference type="EMBL" id="OLY84822.1"/>
    </source>
</evidence>